<organism evidence="1 2">
    <name type="scientific">Listeria monocytogenes</name>
    <dbReference type="NCBI Taxonomy" id="1639"/>
    <lineage>
        <taxon>Bacteria</taxon>
        <taxon>Bacillati</taxon>
        <taxon>Bacillota</taxon>
        <taxon>Bacilli</taxon>
        <taxon>Bacillales</taxon>
        <taxon>Listeriaceae</taxon>
        <taxon>Listeria</taxon>
    </lineage>
</organism>
<reference evidence="1 2" key="1">
    <citation type="submission" date="2018-06" db="EMBL/GenBank/DDBJ databases">
        <authorList>
            <consortium name="GenomeTrakr: Next Generation Sequencing Network for Food Pathogen Tracability"/>
        </authorList>
    </citation>
    <scope>NUCLEOTIDE SEQUENCE [LARGE SCALE GENOMIC DNA]</scope>
    <source>
        <strain evidence="1 2">FDA00008584</strain>
    </source>
</reference>
<gene>
    <name evidence="1" type="ORF">QD52_13670</name>
</gene>
<proteinExistence type="predicted"/>
<sequence length="98" mass="11230">MNNGGENIRMYFKIPKEHVNEGEMIALDEDLMSLNKVSDDIDTLRTALHSLNRQDIARETTDLISKLLRSQVKMSNELLEEIESTFYDVAKIENEGAE</sequence>
<accession>A0A823DEA5</accession>
<comment type="caution">
    <text evidence="1">The sequence shown here is derived from an EMBL/GenBank/DDBJ whole genome shotgun (WGS) entry which is preliminary data.</text>
</comment>
<dbReference type="AlphaFoldDB" id="A0A823DEA5"/>
<evidence type="ECO:0000313" key="2">
    <source>
        <dbReference type="Proteomes" id="UP000403352"/>
    </source>
</evidence>
<protein>
    <submittedName>
        <fullName evidence="1">Uncharacterized protein</fullName>
    </submittedName>
</protein>
<evidence type="ECO:0000313" key="1">
    <source>
        <dbReference type="EMBL" id="EAD1186131.1"/>
    </source>
</evidence>
<dbReference type="EMBL" id="AAALRN010000007">
    <property type="protein sequence ID" value="EAD1186131.1"/>
    <property type="molecule type" value="Genomic_DNA"/>
</dbReference>
<dbReference type="Proteomes" id="UP000403352">
    <property type="component" value="Unassembled WGS sequence"/>
</dbReference>
<name>A0A823DEA5_LISMN</name>